<sequence length="456" mass="50230">MLIKKRNWKLALLGGAALLTSACGSGESSSDAAAYIQFYNASPNSVATHLVLDEYAYTAVDFSDALPRYEYPQGETDAAIRGYDVAGDSIDLHEFTLDLQDGDNRLFVLVGDYESSEYLDIRYERSEMDGINDDDDSDESKMALLVVHGAMGEGAYDLYLAKAAAEFSEAEPLGSLSYKEHTEALMLDTGEYVLYLTEPGSREPVFRTGTMILTSETVNKLIIHNSFGPGEPKLVVDNVDSTGTPVGYVNLDADAEYRVYNALNQENTIDLQLDSDAQSTKLSALAPHTLSGFNLIDYNDYGVRVFASGSSDLLANNLLVTFNQDESKTLVIYDDQSGQTRGMTIAHDHRPSAFEHTLSVANLIDTYDSLDLYFVRQGETIDTAVYKLTYLSFTELAQIKLPTGDYDISLVHQEDNGTLTLVYQSDAQAIDKTGNYTLVLSRDDCQPLGHRAMLFQ</sequence>
<accession>A0A6L7HSK3</accession>
<dbReference type="Proteomes" id="UP000474778">
    <property type="component" value="Unassembled WGS sequence"/>
</dbReference>
<dbReference type="EMBL" id="WRPA01000001">
    <property type="protein sequence ID" value="MXR67239.1"/>
    <property type="molecule type" value="Genomic_DNA"/>
</dbReference>
<dbReference type="RefSeq" id="WP_160793251.1">
    <property type="nucleotide sequence ID" value="NZ_WRPA01000001.1"/>
</dbReference>
<name>A0A6L7HSK3_9GAMM</name>
<keyword evidence="1" id="KW-0732">Signal</keyword>
<gene>
    <name evidence="2" type="ORF">GNT65_00870</name>
</gene>
<feature type="chain" id="PRO_5026891781" description="DUF4397 domain-containing protein" evidence="1">
    <location>
        <begin position="26"/>
        <end position="456"/>
    </location>
</feature>
<proteinExistence type="predicted"/>
<dbReference type="AlphaFoldDB" id="A0A6L7HSK3"/>
<keyword evidence="3" id="KW-1185">Reference proteome</keyword>
<evidence type="ECO:0008006" key="4">
    <source>
        <dbReference type="Google" id="ProtNLM"/>
    </source>
</evidence>
<feature type="signal peptide" evidence="1">
    <location>
        <begin position="1"/>
        <end position="25"/>
    </location>
</feature>
<dbReference type="PROSITE" id="PS51257">
    <property type="entry name" value="PROKAR_LIPOPROTEIN"/>
    <property type="match status" value="1"/>
</dbReference>
<evidence type="ECO:0000256" key="1">
    <source>
        <dbReference type="SAM" id="SignalP"/>
    </source>
</evidence>
<evidence type="ECO:0000313" key="3">
    <source>
        <dbReference type="Proteomes" id="UP000474778"/>
    </source>
</evidence>
<organism evidence="2 3">
    <name type="scientific">Shewanella insulae</name>
    <dbReference type="NCBI Taxonomy" id="2681496"/>
    <lineage>
        <taxon>Bacteria</taxon>
        <taxon>Pseudomonadati</taxon>
        <taxon>Pseudomonadota</taxon>
        <taxon>Gammaproteobacteria</taxon>
        <taxon>Alteromonadales</taxon>
        <taxon>Shewanellaceae</taxon>
        <taxon>Shewanella</taxon>
    </lineage>
</organism>
<protein>
    <recommendedName>
        <fullName evidence="4">DUF4397 domain-containing protein</fullName>
    </recommendedName>
</protein>
<evidence type="ECO:0000313" key="2">
    <source>
        <dbReference type="EMBL" id="MXR67239.1"/>
    </source>
</evidence>
<reference evidence="2 3" key="1">
    <citation type="submission" date="2019-12" db="EMBL/GenBank/DDBJ databases">
        <title>Shewanella insulae sp. nov., isolated from a tidal flat.</title>
        <authorList>
            <person name="Yoon J.-H."/>
        </authorList>
    </citation>
    <scope>NUCLEOTIDE SEQUENCE [LARGE SCALE GENOMIC DNA]</scope>
    <source>
        <strain evidence="2 3">JBTF-M18</strain>
    </source>
</reference>
<comment type="caution">
    <text evidence="2">The sequence shown here is derived from an EMBL/GenBank/DDBJ whole genome shotgun (WGS) entry which is preliminary data.</text>
</comment>